<evidence type="ECO:0000313" key="8">
    <source>
        <dbReference type="EMBL" id="CAB4552487.1"/>
    </source>
</evidence>
<dbReference type="InterPro" id="IPR036555">
    <property type="entry name" value="NusA_N_sf"/>
</dbReference>
<feature type="domain" description="S1 motif" evidence="7">
    <location>
        <begin position="107"/>
        <end position="172"/>
    </location>
</feature>
<name>A0A6J6CMA9_9ZZZZ</name>
<gene>
    <name evidence="8" type="ORF">UFOPK1506_00541</name>
</gene>
<sequence length="317" mass="34283">MTVDIPSLSILAHANGLSLDELIKNIEIAINERYSELQEAEPGVYSRLDRESGAVSLHKSADGEEIVVEGPPEFPRIATGVIRKTLKGKLREVKDAEIVQEFSTTIGDLVSGVVQQGRDSKVILVNIGPVEGKIPLQEQVPTEKFVHGDRVKALIVDVRQGNKGPEIVLSRTHPNLIKKLFALEVPELVTGVVEIMGVAREAGARSKIAVRAHRAGVNPKGSCIGPMGARVQAVMNELHGEKIDIVDWSDEPTAFIAAALAPSRVISCEVVDLERKQAKVVVPDFQLSLAIGKDGQNARLAARLTGWRIDIHPDEVG</sequence>
<dbReference type="GO" id="GO:0005829">
    <property type="term" value="C:cytosol"/>
    <property type="evidence" value="ECO:0007669"/>
    <property type="project" value="TreeGrafter"/>
</dbReference>
<dbReference type="SUPFAM" id="SSF69705">
    <property type="entry name" value="Transcription factor NusA, N-terminal domain"/>
    <property type="match status" value="1"/>
</dbReference>
<keyword evidence="4" id="KW-0694">RNA-binding</keyword>
<dbReference type="CDD" id="cd22529">
    <property type="entry name" value="KH-II_NusA_rpt2"/>
    <property type="match status" value="1"/>
</dbReference>
<dbReference type="InterPro" id="IPR010213">
    <property type="entry name" value="TF_NusA"/>
</dbReference>
<dbReference type="InterPro" id="IPR009019">
    <property type="entry name" value="KH_sf_prok-type"/>
</dbReference>
<dbReference type="SMART" id="SM00316">
    <property type="entry name" value="S1"/>
    <property type="match status" value="1"/>
</dbReference>
<dbReference type="PROSITE" id="PS50126">
    <property type="entry name" value="S1"/>
    <property type="match status" value="1"/>
</dbReference>
<dbReference type="SUPFAM" id="SSF54814">
    <property type="entry name" value="Prokaryotic type KH domain (KH-domain type II)"/>
    <property type="match status" value="2"/>
</dbReference>
<dbReference type="Pfam" id="PF13184">
    <property type="entry name" value="KH_NusA_1st"/>
    <property type="match status" value="1"/>
</dbReference>
<dbReference type="NCBIfam" id="TIGR01953">
    <property type="entry name" value="NusA"/>
    <property type="match status" value="1"/>
</dbReference>
<evidence type="ECO:0000256" key="2">
    <source>
        <dbReference type="ARBA" id="ARBA00022490"/>
    </source>
</evidence>
<evidence type="ECO:0000259" key="7">
    <source>
        <dbReference type="PROSITE" id="PS50126"/>
    </source>
</evidence>
<keyword evidence="2" id="KW-0963">Cytoplasm</keyword>
<organism evidence="8">
    <name type="scientific">freshwater metagenome</name>
    <dbReference type="NCBI Taxonomy" id="449393"/>
    <lineage>
        <taxon>unclassified sequences</taxon>
        <taxon>metagenomes</taxon>
        <taxon>ecological metagenomes</taxon>
    </lineage>
</organism>
<keyword evidence="5" id="KW-0805">Transcription regulation</keyword>
<dbReference type="GO" id="GO:0003700">
    <property type="term" value="F:DNA-binding transcription factor activity"/>
    <property type="evidence" value="ECO:0007669"/>
    <property type="project" value="InterPro"/>
</dbReference>
<evidence type="ECO:0000256" key="5">
    <source>
        <dbReference type="ARBA" id="ARBA00023015"/>
    </source>
</evidence>
<dbReference type="Gene3D" id="3.30.1480.10">
    <property type="entry name" value="NusA, N-terminal domain"/>
    <property type="match status" value="1"/>
</dbReference>
<dbReference type="GO" id="GO:0031564">
    <property type="term" value="P:transcription antitermination"/>
    <property type="evidence" value="ECO:0007669"/>
    <property type="project" value="UniProtKB-KW"/>
</dbReference>
<keyword evidence="6" id="KW-0804">Transcription</keyword>
<dbReference type="CDD" id="cd04455">
    <property type="entry name" value="S1_NusA"/>
    <property type="match status" value="1"/>
</dbReference>
<dbReference type="InterPro" id="IPR030842">
    <property type="entry name" value="TF_NusA_bacterial"/>
</dbReference>
<protein>
    <submittedName>
        <fullName evidence="8">Unannotated protein</fullName>
    </submittedName>
</protein>
<keyword evidence="1" id="KW-0806">Transcription termination</keyword>
<dbReference type="GO" id="GO:0003723">
    <property type="term" value="F:RNA binding"/>
    <property type="evidence" value="ECO:0007669"/>
    <property type="project" value="UniProtKB-KW"/>
</dbReference>
<evidence type="ECO:0000256" key="1">
    <source>
        <dbReference type="ARBA" id="ARBA00022472"/>
    </source>
</evidence>
<dbReference type="FunFam" id="3.30.300.20:FF:000002">
    <property type="entry name" value="Transcription termination/antitermination protein NusA"/>
    <property type="match status" value="1"/>
</dbReference>
<reference evidence="8" key="1">
    <citation type="submission" date="2020-05" db="EMBL/GenBank/DDBJ databases">
        <authorList>
            <person name="Chiriac C."/>
            <person name="Salcher M."/>
            <person name="Ghai R."/>
            <person name="Kavagutti S V."/>
        </authorList>
    </citation>
    <scope>NUCLEOTIDE SEQUENCE</scope>
</reference>
<evidence type="ECO:0000256" key="4">
    <source>
        <dbReference type="ARBA" id="ARBA00022884"/>
    </source>
</evidence>
<proteinExistence type="inferred from homology"/>
<dbReference type="InterPro" id="IPR025249">
    <property type="entry name" value="TF_NusA_KH_1st"/>
</dbReference>
<dbReference type="InterPro" id="IPR003029">
    <property type="entry name" value="S1_domain"/>
</dbReference>
<dbReference type="PROSITE" id="PS50084">
    <property type="entry name" value="KH_TYPE_1"/>
    <property type="match status" value="1"/>
</dbReference>
<dbReference type="InterPro" id="IPR012340">
    <property type="entry name" value="NA-bd_OB-fold"/>
</dbReference>
<dbReference type="CDD" id="cd02134">
    <property type="entry name" value="KH-II_NusA_rpt1"/>
    <property type="match status" value="1"/>
</dbReference>
<dbReference type="Gene3D" id="2.40.50.140">
    <property type="entry name" value="Nucleic acid-binding proteins"/>
    <property type="match status" value="1"/>
</dbReference>
<dbReference type="AlphaFoldDB" id="A0A6J6CMA9"/>
<dbReference type="InterPro" id="IPR015946">
    <property type="entry name" value="KH_dom-like_a/b"/>
</dbReference>
<evidence type="ECO:0000256" key="3">
    <source>
        <dbReference type="ARBA" id="ARBA00022814"/>
    </source>
</evidence>
<dbReference type="EMBL" id="CAEZSV010000077">
    <property type="protein sequence ID" value="CAB4552487.1"/>
    <property type="molecule type" value="Genomic_DNA"/>
</dbReference>
<dbReference type="PANTHER" id="PTHR22648:SF0">
    <property type="entry name" value="TRANSCRIPTION TERMINATION_ANTITERMINATION PROTEIN NUSA"/>
    <property type="match status" value="1"/>
</dbReference>
<keyword evidence="3" id="KW-0889">Transcription antitermination</keyword>
<dbReference type="SUPFAM" id="SSF50249">
    <property type="entry name" value="Nucleic acid-binding proteins"/>
    <property type="match status" value="1"/>
</dbReference>
<dbReference type="HAMAP" id="MF_00945_B">
    <property type="entry name" value="NusA_B"/>
    <property type="match status" value="1"/>
</dbReference>
<dbReference type="Gene3D" id="3.30.300.20">
    <property type="match status" value="2"/>
</dbReference>
<evidence type="ECO:0000256" key="6">
    <source>
        <dbReference type="ARBA" id="ARBA00023163"/>
    </source>
</evidence>
<dbReference type="Pfam" id="PF26594">
    <property type="entry name" value="KH_NusA_2nd"/>
    <property type="match status" value="1"/>
</dbReference>
<dbReference type="PANTHER" id="PTHR22648">
    <property type="entry name" value="TRANSCRIPTION TERMINATION FACTOR NUSA"/>
    <property type="match status" value="1"/>
</dbReference>
<dbReference type="FunFam" id="3.30.300.20:FF:000005">
    <property type="entry name" value="Transcription termination/antitermination protein NusA"/>
    <property type="match status" value="1"/>
</dbReference>
<dbReference type="GO" id="GO:0006353">
    <property type="term" value="P:DNA-templated transcription termination"/>
    <property type="evidence" value="ECO:0007669"/>
    <property type="project" value="UniProtKB-KW"/>
</dbReference>
<dbReference type="InterPro" id="IPR058582">
    <property type="entry name" value="KH_NusA_2nd"/>
</dbReference>
<accession>A0A6J6CMA9</accession>